<dbReference type="GO" id="GO:0009279">
    <property type="term" value="C:cell outer membrane"/>
    <property type="evidence" value="ECO:0007669"/>
    <property type="project" value="UniProtKB-SubCell"/>
</dbReference>
<dbReference type="InterPro" id="IPR001775">
    <property type="entry name" value="GspD/PilQ"/>
</dbReference>
<dbReference type="SMART" id="SM00965">
    <property type="entry name" value="STN"/>
    <property type="match status" value="1"/>
</dbReference>
<comment type="caution">
    <text evidence="11">The sequence shown here is derived from an EMBL/GenBank/DDBJ whole genome shotgun (WGS) entry which is preliminary data.</text>
</comment>
<organism evidence="11 12">
    <name type="scientific">Candidatus Polarisedimenticola svalbardensis</name>
    <dbReference type="NCBI Taxonomy" id="2886004"/>
    <lineage>
        <taxon>Bacteria</taxon>
        <taxon>Pseudomonadati</taxon>
        <taxon>Acidobacteriota</taxon>
        <taxon>Candidatus Polarisedimenticolia</taxon>
        <taxon>Candidatus Polarisedimenticolales</taxon>
        <taxon>Candidatus Polarisedimenticolaceae</taxon>
        <taxon>Candidatus Polarisedimenticola</taxon>
    </lineage>
</organism>
<dbReference type="InterPro" id="IPR004846">
    <property type="entry name" value="T2SS/T3SS_dom"/>
</dbReference>
<dbReference type="EMBL" id="JACXWD010000080">
    <property type="protein sequence ID" value="MBD3869374.1"/>
    <property type="molecule type" value="Genomic_DNA"/>
</dbReference>
<evidence type="ECO:0000256" key="7">
    <source>
        <dbReference type="RuleBase" id="RU004003"/>
    </source>
</evidence>
<comment type="similarity">
    <text evidence="7">Belongs to the bacterial secretin family.</text>
</comment>
<keyword evidence="2 8" id="KW-0813">Transport</keyword>
<protein>
    <submittedName>
        <fullName evidence="11">Type IV pilus secretin PilQ</fullName>
    </submittedName>
</protein>
<feature type="signal peptide" evidence="9">
    <location>
        <begin position="1"/>
        <end position="26"/>
    </location>
</feature>
<dbReference type="InterPro" id="IPR005644">
    <property type="entry name" value="NolW-like"/>
</dbReference>
<dbReference type="Proteomes" id="UP000648239">
    <property type="component" value="Unassembled WGS sequence"/>
</dbReference>
<dbReference type="InterPro" id="IPR013355">
    <property type="entry name" value="Pilus_4_PilQ"/>
</dbReference>
<dbReference type="Gene3D" id="3.30.1370.120">
    <property type="match status" value="1"/>
</dbReference>
<keyword evidence="6" id="KW-0998">Cell outer membrane</keyword>
<reference evidence="11 12" key="1">
    <citation type="submission" date="2020-08" db="EMBL/GenBank/DDBJ databases">
        <title>Acidobacteriota in marine sediments use diverse sulfur dissimilation pathways.</title>
        <authorList>
            <person name="Wasmund K."/>
        </authorList>
    </citation>
    <scope>NUCLEOTIDE SEQUENCE [LARGE SCALE GENOMIC DNA]</scope>
    <source>
        <strain evidence="11">MAG AM4</strain>
    </source>
</reference>
<keyword evidence="3 9" id="KW-0732">Signal</keyword>
<dbReference type="InterPro" id="IPR011662">
    <property type="entry name" value="Secretin/TonB_short_N"/>
</dbReference>
<evidence type="ECO:0000313" key="12">
    <source>
        <dbReference type="Proteomes" id="UP000648239"/>
    </source>
</evidence>
<evidence type="ECO:0000313" key="11">
    <source>
        <dbReference type="EMBL" id="MBD3869374.1"/>
    </source>
</evidence>
<gene>
    <name evidence="11" type="primary">pilQ</name>
    <name evidence="11" type="ORF">IFK94_14735</name>
</gene>
<dbReference type="PRINTS" id="PR00811">
    <property type="entry name" value="BCTERIALGSPD"/>
</dbReference>
<evidence type="ECO:0000256" key="3">
    <source>
        <dbReference type="ARBA" id="ARBA00022729"/>
    </source>
</evidence>
<dbReference type="GO" id="GO:0009306">
    <property type="term" value="P:protein secretion"/>
    <property type="evidence" value="ECO:0007669"/>
    <property type="project" value="InterPro"/>
</dbReference>
<evidence type="ECO:0000259" key="10">
    <source>
        <dbReference type="SMART" id="SM00965"/>
    </source>
</evidence>
<dbReference type="InterPro" id="IPR021731">
    <property type="entry name" value="AMIN_dom"/>
</dbReference>
<dbReference type="PANTHER" id="PTHR30604:SF1">
    <property type="entry name" value="DNA UTILIZATION PROTEIN HOFQ"/>
    <property type="match status" value="1"/>
</dbReference>
<evidence type="ECO:0000256" key="4">
    <source>
        <dbReference type="ARBA" id="ARBA00022927"/>
    </source>
</evidence>
<evidence type="ECO:0000256" key="8">
    <source>
        <dbReference type="RuleBase" id="RU004004"/>
    </source>
</evidence>
<evidence type="ECO:0000256" key="2">
    <source>
        <dbReference type="ARBA" id="ARBA00022448"/>
    </source>
</evidence>
<keyword evidence="5" id="KW-0472">Membrane</keyword>
<accession>A0A8J7CFE0</accession>
<dbReference type="Pfam" id="PF00263">
    <property type="entry name" value="Secretin"/>
    <property type="match status" value="1"/>
</dbReference>
<dbReference type="InterPro" id="IPR051808">
    <property type="entry name" value="Type_IV_pilus_biogenesis"/>
</dbReference>
<dbReference type="Pfam" id="PF07660">
    <property type="entry name" value="STN"/>
    <property type="match status" value="1"/>
</dbReference>
<evidence type="ECO:0000256" key="5">
    <source>
        <dbReference type="ARBA" id="ARBA00023136"/>
    </source>
</evidence>
<dbReference type="Pfam" id="PF03958">
    <property type="entry name" value="Secretin_N"/>
    <property type="match status" value="1"/>
</dbReference>
<dbReference type="Gene3D" id="2.60.40.3500">
    <property type="match status" value="1"/>
</dbReference>
<evidence type="ECO:0000256" key="1">
    <source>
        <dbReference type="ARBA" id="ARBA00004370"/>
    </source>
</evidence>
<sequence>MMKQRVWILAAAVVLVAATGFQAAIAGTETAPNEEGLIWNLLDLRVNGGSAEQPVVTLAMDGPGGYEVFNLEDPDRLVLDLHGVVSQLERHSYSIGAAGVLRARAGQYTVEPNPVSRVVFDLEHPVTHEVVDNGDGTISIVFGAAVVDNSAVLIEPEPVLLPVPDVTHEVPEVLETAQEERAMDMDAIEQLLSSAPELADEPAADSSAEAVLPASFRTQKIVTDATIYTGKKISLNLVDADIKQVFRLFHDLSGLNFVLDPSVNGRVTIVLDNVPWDQALDLILKNNGLDKVLEGNVIRIASTNKLAQEASQRKQLKEAKEMEVEPVTITRTLSYAKAGDVEKVIRNGGVLTDRGKVIIDERTNTLIISDVPKRIEPLDQLINTLDTETPQVMIEARIIETSRTFSRDIGVQWGMTAAADAAHGTSTGLGFPSNASVGYGLNLGSSETGDVSGASALSMSFGNILDSFTLDIALDALETSGQGRILSSPKIATQNNEEAEIEQGVRIPVVNTTATEINVEFVSASLKLTVTPQITAEGTIILDITVENNSPDFNNTVGDVPPINTQRAQTKVLVADGGTTVIGGIFTVNEGTSETGVPWFRKIPVFGWLFKQTSLRNENRELLIFITPKIMRIG</sequence>
<feature type="domain" description="Secretin/TonB short N-terminal" evidence="10">
    <location>
        <begin position="255"/>
        <end position="303"/>
    </location>
</feature>
<dbReference type="Gene3D" id="3.30.1370.130">
    <property type="match status" value="1"/>
</dbReference>
<evidence type="ECO:0000256" key="9">
    <source>
        <dbReference type="SAM" id="SignalP"/>
    </source>
</evidence>
<dbReference type="PANTHER" id="PTHR30604">
    <property type="entry name" value="PROTEIN TRANSPORT PROTEIN HOFQ"/>
    <property type="match status" value="1"/>
</dbReference>
<evidence type="ECO:0000256" key="6">
    <source>
        <dbReference type="ARBA" id="ARBA00023237"/>
    </source>
</evidence>
<keyword evidence="4" id="KW-0653">Protein transport</keyword>
<proteinExistence type="inferred from homology"/>
<dbReference type="AlphaFoldDB" id="A0A8J7CFE0"/>
<dbReference type="Pfam" id="PF11741">
    <property type="entry name" value="AMIN"/>
    <property type="match status" value="1"/>
</dbReference>
<name>A0A8J7CFE0_9BACT</name>
<dbReference type="NCBIfam" id="TIGR02515">
    <property type="entry name" value="IV_pilus_PilQ"/>
    <property type="match status" value="1"/>
</dbReference>
<dbReference type="InterPro" id="IPR038591">
    <property type="entry name" value="NolW-like_sf"/>
</dbReference>
<feature type="chain" id="PRO_5035233758" evidence="9">
    <location>
        <begin position="27"/>
        <end position="634"/>
    </location>
</feature>
<comment type="subcellular location">
    <subcellularLocation>
        <location evidence="8">Cell outer membrane</location>
    </subcellularLocation>
    <subcellularLocation>
        <location evidence="1">Membrane</location>
    </subcellularLocation>
</comment>